<dbReference type="PATRIC" id="fig|1458461.3.peg.3033"/>
<evidence type="ECO:0000256" key="9">
    <source>
        <dbReference type="ARBA" id="ARBA00023146"/>
    </source>
</evidence>
<evidence type="ECO:0000256" key="4">
    <source>
        <dbReference type="ARBA" id="ARBA00022598"/>
    </source>
</evidence>
<accession>X5MHK4</accession>
<dbReference type="Proteomes" id="UP000032160">
    <property type="component" value="Chromosome I"/>
</dbReference>
<dbReference type="InterPro" id="IPR001412">
    <property type="entry name" value="aa-tRNA-synth_I_CS"/>
</dbReference>
<gene>
    <name evidence="12" type="primary">valS</name>
    <name evidence="16" type="ORF">BN1012_Phect3027</name>
</gene>
<dbReference type="Pfam" id="PF00133">
    <property type="entry name" value="tRNA-synt_1"/>
    <property type="match status" value="1"/>
</dbReference>
<keyword evidence="3 12" id="KW-0963">Cytoplasm</keyword>
<dbReference type="RefSeq" id="WP_043949093.1">
    <property type="nucleotide sequence ID" value="NZ_HG966617.1"/>
</dbReference>
<keyword evidence="4 12" id="KW-0436">Ligase</keyword>
<evidence type="ECO:0000256" key="7">
    <source>
        <dbReference type="ARBA" id="ARBA00022917"/>
    </source>
</evidence>
<dbReference type="FunFam" id="1.10.287.380:FF:000001">
    <property type="entry name" value="Valine--tRNA ligase"/>
    <property type="match status" value="1"/>
</dbReference>
<dbReference type="Gene3D" id="3.40.50.620">
    <property type="entry name" value="HUPs"/>
    <property type="match status" value="2"/>
</dbReference>
<dbReference type="Gene3D" id="3.90.740.10">
    <property type="entry name" value="Valyl/Leucyl/Isoleucyl-tRNA synthetase, editing domain"/>
    <property type="match status" value="1"/>
</dbReference>
<dbReference type="OrthoDB" id="9810365at2"/>
<comment type="catalytic activity">
    <reaction evidence="10 12">
        <text>tRNA(Val) + L-valine + ATP = L-valyl-tRNA(Val) + AMP + diphosphate</text>
        <dbReference type="Rhea" id="RHEA:10704"/>
        <dbReference type="Rhea" id="RHEA-COMP:9672"/>
        <dbReference type="Rhea" id="RHEA-COMP:9708"/>
        <dbReference type="ChEBI" id="CHEBI:30616"/>
        <dbReference type="ChEBI" id="CHEBI:33019"/>
        <dbReference type="ChEBI" id="CHEBI:57762"/>
        <dbReference type="ChEBI" id="CHEBI:78442"/>
        <dbReference type="ChEBI" id="CHEBI:78537"/>
        <dbReference type="ChEBI" id="CHEBI:456215"/>
        <dbReference type="EC" id="6.1.1.9"/>
    </reaction>
</comment>
<dbReference type="PROSITE" id="PS00178">
    <property type="entry name" value="AA_TRNA_LIGASE_I"/>
    <property type="match status" value="1"/>
</dbReference>
<evidence type="ECO:0000256" key="12">
    <source>
        <dbReference type="HAMAP-Rule" id="MF_02004"/>
    </source>
</evidence>
<evidence type="ECO:0000259" key="15">
    <source>
        <dbReference type="Pfam" id="PF10458"/>
    </source>
</evidence>
<dbReference type="InterPro" id="IPR009008">
    <property type="entry name" value="Val/Leu/Ile-tRNA-synth_edit"/>
</dbReference>
<dbReference type="EMBL" id="HG966617">
    <property type="protein sequence ID" value="CDO61239.1"/>
    <property type="molecule type" value="Genomic_DNA"/>
</dbReference>
<dbReference type="CDD" id="cd00817">
    <property type="entry name" value="ValRS_core"/>
    <property type="match status" value="1"/>
</dbReference>
<dbReference type="Pfam" id="PF10458">
    <property type="entry name" value="Val_tRNA-synt_C"/>
    <property type="match status" value="1"/>
</dbReference>
<dbReference type="HOGENOM" id="CLU_001493_0_2_5"/>
<feature type="domain" description="Valyl-tRNA synthetase tRNA-binding arm" evidence="15">
    <location>
        <begin position="856"/>
        <end position="920"/>
    </location>
</feature>
<keyword evidence="9 12" id="KW-0030">Aminoacyl-tRNA synthetase</keyword>
<comment type="similarity">
    <text evidence="11 12">Belongs to the class-I aminoacyl-tRNA synthetase family. ValS type 1 subfamily.</text>
</comment>
<dbReference type="GO" id="GO:0005829">
    <property type="term" value="C:cytosol"/>
    <property type="evidence" value="ECO:0007669"/>
    <property type="project" value="TreeGrafter"/>
</dbReference>
<feature type="domain" description="Methionyl/Valyl/Leucyl/Isoleucyl-tRNA synthetase anticodon-binding" evidence="14">
    <location>
        <begin position="649"/>
        <end position="798"/>
    </location>
</feature>
<dbReference type="InterPro" id="IPR019499">
    <property type="entry name" value="Val-tRNA_synth_tRNA-bd"/>
</dbReference>
<keyword evidence="7 12" id="KW-0648">Protein biosynthesis</keyword>
<dbReference type="FunFam" id="3.40.50.620:FF:000032">
    <property type="entry name" value="Valine--tRNA ligase"/>
    <property type="match status" value="1"/>
</dbReference>
<dbReference type="InterPro" id="IPR037118">
    <property type="entry name" value="Val-tRNA_synth_C_sf"/>
</dbReference>
<evidence type="ECO:0000256" key="1">
    <source>
        <dbReference type="ARBA" id="ARBA00004496"/>
    </source>
</evidence>
<dbReference type="NCBIfam" id="TIGR00422">
    <property type="entry name" value="valS"/>
    <property type="match status" value="1"/>
</dbReference>
<evidence type="ECO:0000256" key="2">
    <source>
        <dbReference type="ARBA" id="ARBA00011245"/>
    </source>
</evidence>
<reference evidence="16 17" key="1">
    <citation type="journal article" date="2014" name="Front. Genet.">
        <title>Genome and metabolic network of "Candidatus Phaeomarinobacter ectocarpi" Ec32, a new candidate genus of Alphaproteobacteria frequently associated with brown algae.</title>
        <authorList>
            <person name="Dittami S.M."/>
            <person name="Barbeyron T."/>
            <person name="Boyen C."/>
            <person name="Cambefort J."/>
            <person name="Collet G."/>
            <person name="Delage L."/>
            <person name="Gobet A."/>
            <person name="Groisillier A."/>
            <person name="Leblanc C."/>
            <person name="Michel G."/>
            <person name="Scornet D."/>
            <person name="Siegel A."/>
            <person name="Tapia J.E."/>
            <person name="Tonon T."/>
        </authorList>
    </citation>
    <scope>NUCLEOTIDE SEQUENCE [LARGE SCALE GENOMIC DNA]</scope>
    <source>
        <strain evidence="16 17">Ec32</strain>
    </source>
</reference>
<evidence type="ECO:0000256" key="6">
    <source>
        <dbReference type="ARBA" id="ARBA00022840"/>
    </source>
</evidence>
<dbReference type="SUPFAM" id="SSF50677">
    <property type="entry name" value="ValRS/IleRS/LeuRS editing domain"/>
    <property type="match status" value="1"/>
</dbReference>
<dbReference type="GO" id="GO:0004832">
    <property type="term" value="F:valine-tRNA ligase activity"/>
    <property type="evidence" value="ECO:0007669"/>
    <property type="project" value="UniProtKB-UniRule"/>
</dbReference>
<dbReference type="HAMAP" id="MF_02004">
    <property type="entry name" value="Val_tRNA_synth_type1"/>
    <property type="match status" value="1"/>
</dbReference>
<dbReference type="InterPro" id="IPR014729">
    <property type="entry name" value="Rossmann-like_a/b/a_fold"/>
</dbReference>
<organism evidence="16 17">
    <name type="scientific">Candidatus Phaeomarinibacter ectocarpi</name>
    <dbReference type="NCBI Taxonomy" id="1458461"/>
    <lineage>
        <taxon>Bacteria</taxon>
        <taxon>Pseudomonadati</taxon>
        <taxon>Pseudomonadota</taxon>
        <taxon>Alphaproteobacteria</taxon>
        <taxon>Hyphomicrobiales</taxon>
        <taxon>Parvibaculaceae</taxon>
        <taxon>Candidatus Phaeomarinibacter</taxon>
    </lineage>
</organism>
<feature type="short sequence motif" description="'HIGH' region" evidence="12">
    <location>
        <begin position="47"/>
        <end position="57"/>
    </location>
</feature>
<evidence type="ECO:0000259" key="13">
    <source>
        <dbReference type="Pfam" id="PF00133"/>
    </source>
</evidence>
<keyword evidence="6 12" id="KW-0067">ATP-binding</keyword>
<comment type="subunit">
    <text evidence="2 12">Monomer.</text>
</comment>
<evidence type="ECO:0000256" key="11">
    <source>
        <dbReference type="ARBA" id="ARBA00060830"/>
    </source>
</evidence>
<dbReference type="SUPFAM" id="SSF46589">
    <property type="entry name" value="tRNA-binding arm"/>
    <property type="match status" value="1"/>
</dbReference>
<proteinExistence type="inferred from homology"/>
<dbReference type="SUPFAM" id="SSF47323">
    <property type="entry name" value="Anticodon-binding domain of a subclass of class I aminoacyl-tRNA synthetases"/>
    <property type="match status" value="1"/>
</dbReference>
<dbReference type="FunFam" id="3.40.50.620:FF:000078">
    <property type="entry name" value="Valine--tRNA ligase, mitochondrial"/>
    <property type="match status" value="1"/>
</dbReference>
<keyword evidence="8 12" id="KW-0175">Coiled coil</keyword>
<dbReference type="NCBIfam" id="NF004349">
    <property type="entry name" value="PRK05729.1"/>
    <property type="match status" value="1"/>
</dbReference>
<dbReference type="CDD" id="cd07962">
    <property type="entry name" value="Anticodon_Ia_Val"/>
    <property type="match status" value="1"/>
</dbReference>
<dbReference type="GO" id="GO:0002161">
    <property type="term" value="F:aminoacyl-tRNA deacylase activity"/>
    <property type="evidence" value="ECO:0007669"/>
    <property type="project" value="InterPro"/>
</dbReference>
<dbReference type="STRING" id="1458461.BN1012_Phect3027"/>
<dbReference type="Gene3D" id="1.10.730.10">
    <property type="entry name" value="Isoleucyl-tRNA Synthetase, Domain 1"/>
    <property type="match status" value="1"/>
</dbReference>
<evidence type="ECO:0000256" key="10">
    <source>
        <dbReference type="ARBA" id="ARBA00047552"/>
    </source>
</evidence>
<comment type="domain">
    <text evidence="12">The C-terminal coiled-coil domain is crucial for aminoacylation activity.</text>
</comment>
<dbReference type="AlphaFoldDB" id="X5MHK4"/>
<dbReference type="KEGG" id="pect:BN1012_Phect3027"/>
<evidence type="ECO:0000256" key="3">
    <source>
        <dbReference type="ARBA" id="ARBA00022490"/>
    </source>
</evidence>
<comment type="function">
    <text evidence="12">Catalyzes the attachment of valine to tRNA(Val). As ValRS can inadvertently accommodate and process structurally similar amino acids such as threonine, to avoid such errors, it has a 'posttransfer' editing activity that hydrolyzes mischarged Thr-tRNA(Val) in a tRNA-dependent manner.</text>
</comment>
<dbReference type="InterPro" id="IPR013155">
    <property type="entry name" value="M/V/L/I-tRNA-synth_anticd-bd"/>
</dbReference>
<protein>
    <recommendedName>
        <fullName evidence="12">Valine--tRNA ligase</fullName>
        <ecNumber evidence="12">6.1.1.9</ecNumber>
    </recommendedName>
    <alternativeName>
        <fullName evidence="12">Valyl-tRNA synthetase</fullName>
        <shortName evidence="12">ValRS</shortName>
    </alternativeName>
</protein>
<dbReference type="Gene3D" id="1.10.287.380">
    <property type="entry name" value="Valyl-tRNA synthetase, C-terminal domain"/>
    <property type="match status" value="1"/>
</dbReference>
<dbReference type="SUPFAM" id="SSF52374">
    <property type="entry name" value="Nucleotidylyl transferase"/>
    <property type="match status" value="1"/>
</dbReference>
<keyword evidence="5 12" id="KW-0547">Nucleotide-binding</keyword>
<dbReference type="PANTHER" id="PTHR11946">
    <property type="entry name" value="VALYL-TRNA SYNTHETASES"/>
    <property type="match status" value="1"/>
</dbReference>
<dbReference type="InterPro" id="IPR002300">
    <property type="entry name" value="aa-tRNA-synth_Ia"/>
</dbReference>
<name>X5MHK4_9HYPH</name>
<evidence type="ECO:0000256" key="8">
    <source>
        <dbReference type="ARBA" id="ARBA00023054"/>
    </source>
</evidence>
<sequence length="924" mass="104270">MLEKSFQPQTAEPRIYAEWEETGAFKGGDPERVAAGATPYSIVIPPPNVTGSLHMGHALNNTLQDILIRFERMRGKDVLWQPGTDHAGIATQAVVERQLAEQGNNSSRREMGRDAFIERVWEWKAESGSTITNQLRRLGASCDWSRERFTMDDGMSKAVLKVFVQLYKEGLIYKDKRLVNWDPTLETAISDLEVVPTDVNGHLWHFRYPLADGKTYEFPTEHDDDGNPIAHETRDYIVVATTRPETMLGDTGVAVNAEDERYKHLIGSHVVLPITGRRIPIVADEHADPTQGSGAVKITPAHDFNDFEVGRRNDLRMINILDTRGKLLLDSNEAFLEGAPQAHEAVTAYHGKDRFDVRKEIVSALDELGMLDKIDDHRHAIPYGDRSNDVIEPFLTDQWYVDAATLAKPAIEAVEKGETTFVPKNWEKTYFEWMRNIQPWCISRQLWWGHRIPAWYGPDKEVFVAQTEEDAYEQAEIHYGKRVDLERDEDVLDTWFSSGLWPFSTQGWPEETPELGRYYGTDVLVTAFDIIFFWVARMMMFGLHFMKEVPFKDVYIHALVRDDKGAKMSKSKGNVIDPLELIDTYGADALRFTLTAMAAQGRDIKLSTSRVEGYRNFGTKLWNAARFCQMNECSRVKGFDVSTVTSTPNKWIAGETRRTAAKVTEALEGYRFNEAAGALYHFVWDVYCDWYVELIKPVLYGTDEATKAETRATAAWALDQILLMLHPMMPFLTEELWKDGVEGPARTSMLVSAEWPTYSAELGDAAADAEIDWIIRLVSEVRSVRAQMNVPAGAKIPLVLRGASAETIDRIARNKDMIERLARLDSIKASDETPAGAIQSVVDEATLFLPLADVIDIDAERARLAKEIGKIDGEIKKIDGKLGNEKFLSKAPEAVIEEQRERRTDAEQTRAKLADALGRLEGAA</sequence>
<dbReference type="InterPro" id="IPR009080">
    <property type="entry name" value="tRNAsynth_Ia_anticodon-bd"/>
</dbReference>
<comment type="domain">
    <text evidence="12">ValRS has two distinct active sites: one for aminoacylation and one for editing. The misactivated threonine is translocated from the active site to the editing site.</text>
</comment>
<evidence type="ECO:0000256" key="5">
    <source>
        <dbReference type="ARBA" id="ARBA00022741"/>
    </source>
</evidence>
<feature type="domain" description="Aminoacyl-tRNA synthetase class Ia" evidence="13">
    <location>
        <begin position="15"/>
        <end position="607"/>
    </location>
</feature>
<dbReference type="InterPro" id="IPR002303">
    <property type="entry name" value="Valyl-tRNA_ligase"/>
</dbReference>
<keyword evidence="17" id="KW-1185">Reference proteome</keyword>
<evidence type="ECO:0000313" key="17">
    <source>
        <dbReference type="Proteomes" id="UP000032160"/>
    </source>
</evidence>
<evidence type="ECO:0000313" key="16">
    <source>
        <dbReference type="EMBL" id="CDO61239.1"/>
    </source>
</evidence>
<comment type="subcellular location">
    <subcellularLocation>
        <location evidence="1 12">Cytoplasm</location>
    </subcellularLocation>
</comment>
<dbReference type="PRINTS" id="PR00986">
    <property type="entry name" value="TRNASYNTHVAL"/>
</dbReference>
<dbReference type="InterPro" id="IPR033705">
    <property type="entry name" value="Anticodon_Ia_Val"/>
</dbReference>
<dbReference type="PANTHER" id="PTHR11946:SF93">
    <property type="entry name" value="VALINE--TRNA LIGASE, CHLOROPLASTIC_MITOCHONDRIAL 2"/>
    <property type="match status" value="1"/>
</dbReference>
<feature type="short sequence motif" description="'KMSKS' region" evidence="12">
    <location>
        <begin position="567"/>
        <end position="571"/>
    </location>
</feature>
<dbReference type="EC" id="6.1.1.9" evidence="12"/>
<evidence type="ECO:0000259" key="14">
    <source>
        <dbReference type="Pfam" id="PF08264"/>
    </source>
</evidence>
<dbReference type="GO" id="GO:0006438">
    <property type="term" value="P:valyl-tRNA aminoacylation"/>
    <property type="evidence" value="ECO:0007669"/>
    <property type="project" value="UniProtKB-UniRule"/>
</dbReference>
<dbReference type="Pfam" id="PF08264">
    <property type="entry name" value="Anticodon_1"/>
    <property type="match status" value="1"/>
</dbReference>
<dbReference type="GO" id="GO:0005524">
    <property type="term" value="F:ATP binding"/>
    <property type="evidence" value="ECO:0007669"/>
    <property type="project" value="UniProtKB-UniRule"/>
</dbReference>
<dbReference type="InterPro" id="IPR010978">
    <property type="entry name" value="tRNA-bd_arm"/>
</dbReference>
<feature type="binding site" evidence="12">
    <location>
        <position position="570"/>
    </location>
    <ligand>
        <name>ATP</name>
        <dbReference type="ChEBI" id="CHEBI:30616"/>
    </ligand>
</feature>